<dbReference type="STRING" id="1120996.SAMN02746066_01968"/>
<name>A0A1M7IUZ2_9FIRM</name>
<keyword evidence="6 10" id="KW-0676">Redox-active center</keyword>
<evidence type="ECO:0000259" key="11">
    <source>
        <dbReference type="PROSITE" id="PS51352"/>
    </source>
</evidence>
<evidence type="ECO:0000256" key="9">
    <source>
        <dbReference type="PIRSR" id="PIRSR000077-1"/>
    </source>
</evidence>
<dbReference type="PROSITE" id="PS00194">
    <property type="entry name" value="THIOREDOXIN_1"/>
    <property type="match status" value="1"/>
</dbReference>
<dbReference type="GO" id="GO:0015035">
    <property type="term" value="F:protein-disulfide reductase activity"/>
    <property type="evidence" value="ECO:0007669"/>
    <property type="project" value="UniProtKB-UniRule"/>
</dbReference>
<evidence type="ECO:0000256" key="8">
    <source>
        <dbReference type="PIRNR" id="PIRNR000077"/>
    </source>
</evidence>
<keyword evidence="4" id="KW-0249">Electron transport</keyword>
<dbReference type="InterPro" id="IPR036249">
    <property type="entry name" value="Thioredoxin-like_sf"/>
</dbReference>
<dbReference type="GO" id="GO:0005829">
    <property type="term" value="C:cytosol"/>
    <property type="evidence" value="ECO:0007669"/>
    <property type="project" value="TreeGrafter"/>
</dbReference>
<dbReference type="PANTHER" id="PTHR45663:SF11">
    <property type="entry name" value="GEO12009P1"/>
    <property type="match status" value="1"/>
</dbReference>
<evidence type="ECO:0000256" key="6">
    <source>
        <dbReference type="ARBA" id="ARBA00023284"/>
    </source>
</evidence>
<dbReference type="PRINTS" id="PR00421">
    <property type="entry name" value="THIOREDOXIN"/>
</dbReference>
<feature type="active site" description="Nucleophile" evidence="9">
    <location>
        <position position="33"/>
    </location>
</feature>
<dbReference type="PIRSF" id="PIRSF000077">
    <property type="entry name" value="Thioredoxin"/>
    <property type="match status" value="1"/>
</dbReference>
<dbReference type="Proteomes" id="UP000184038">
    <property type="component" value="Unassembled WGS sequence"/>
</dbReference>
<evidence type="ECO:0000313" key="13">
    <source>
        <dbReference type="Proteomes" id="UP000184038"/>
    </source>
</evidence>
<evidence type="ECO:0000256" key="7">
    <source>
        <dbReference type="NCBIfam" id="TIGR01068"/>
    </source>
</evidence>
<evidence type="ECO:0000256" key="2">
    <source>
        <dbReference type="ARBA" id="ARBA00020570"/>
    </source>
</evidence>
<protein>
    <recommendedName>
        <fullName evidence="2 7">Thioredoxin</fullName>
    </recommendedName>
</protein>
<accession>A0A1M7IUZ2</accession>
<dbReference type="SUPFAM" id="SSF52833">
    <property type="entry name" value="Thioredoxin-like"/>
    <property type="match status" value="1"/>
</dbReference>
<evidence type="ECO:0000256" key="5">
    <source>
        <dbReference type="ARBA" id="ARBA00023157"/>
    </source>
</evidence>
<evidence type="ECO:0000256" key="3">
    <source>
        <dbReference type="ARBA" id="ARBA00022448"/>
    </source>
</evidence>
<dbReference type="AlphaFoldDB" id="A0A1M7IUZ2"/>
<evidence type="ECO:0000256" key="4">
    <source>
        <dbReference type="ARBA" id="ARBA00022982"/>
    </source>
</evidence>
<reference evidence="12 13" key="1">
    <citation type="submission" date="2016-11" db="EMBL/GenBank/DDBJ databases">
        <authorList>
            <person name="Jaros S."/>
            <person name="Januszkiewicz K."/>
            <person name="Wedrychowicz H."/>
        </authorList>
    </citation>
    <scope>NUCLEOTIDE SEQUENCE [LARGE SCALE GENOMIC DNA]</scope>
    <source>
        <strain evidence="12 13">DSM 15930</strain>
    </source>
</reference>
<dbReference type="PANTHER" id="PTHR45663">
    <property type="entry name" value="GEO12009P1"/>
    <property type="match status" value="1"/>
</dbReference>
<keyword evidence="3" id="KW-0813">Transport</keyword>
<dbReference type="InterPro" id="IPR013766">
    <property type="entry name" value="Thioredoxin_domain"/>
</dbReference>
<dbReference type="EMBL" id="FRCP01000010">
    <property type="protein sequence ID" value="SHM44561.1"/>
    <property type="molecule type" value="Genomic_DNA"/>
</dbReference>
<dbReference type="InterPro" id="IPR017937">
    <property type="entry name" value="Thioredoxin_CS"/>
</dbReference>
<dbReference type="CDD" id="cd02947">
    <property type="entry name" value="TRX_family"/>
    <property type="match status" value="1"/>
</dbReference>
<dbReference type="PROSITE" id="PS51352">
    <property type="entry name" value="THIOREDOXIN_2"/>
    <property type="match status" value="1"/>
</dbReference>
<feature type="site" description="Contributes to redox potential value" evidence="9">
    <location>
        <position position="31"/>
    </location>
</feature>
<feature type="active site" description="Nucleophile" evidence="9">
    <location>
        <position position="30"/>
    </location>
</feature>
<dbReference type="FunFam" id="3.40.30.10:FF:000001">
    <property type="entry name" value="Thioredoxin"/>
    <property type="match status" value="1"/>
</dbReference>
<keyword evidence="13" id="KW-1185">Reference proteome</keyword>
<feature type="site" description="Contributes to redox potential value" evidence="9">
    <location>
        <position position="32"/>
    </location>
</feature>
<dbReference type="Pfam" id="PF00085">
    <property type="entry name" value="Thioredoxin"/>
    <property type="match status" value="1"/>
</dbReference>
<proteinExistence type="inferred from homology"/>
<feature type="domain" description="Thioredoxin" evidence="11">
    <location>
        <begin position="1"/>
        <end position="105"/>
    </location>
</feature>
<evidence type="ECO:0000256" key="1">
    <source>
        <dbReference type="ARBA" id="ARBA00008987"/>
    </source>
</evidence>
<dbReference type="InterPro" id="IPR005746">
    <property type="entry name" value="Thioredoxin"/>
</dbReference>
<dbReference type="GO" id="GO:0045454">
    <property type="term" value="P:cell redox homeostasis"/>
    <property type="evidence" value="ECO:0007669"/>
    <property type="project" value="TreeGrafter"/>
</dbReference>
<comment type="similarity">
    <text evidence="1 8">Belongs to the thioredoxin family.</text>
</comment>
<feature type="site" description="Deprotonates C-terminal active site Cys" evidence="9">
    <location>
        <position position="24"/>
    </location>
</feature>
<organism evidence="12 13">
    <name type="scientific">Anaerosporobacter mobilis DSM 15930</name>
    <dbReference type="NCBI Taxonomy" id="1120996"/>
    <lineage>
        <taxon>Bacteria</taxon>
        <taxon>Bacillati</taxon>
        <taxon>Bacillota</taxon>
        <taxon>Clostridia</taxon>
        <taxon>Lachnospirales</taxon>
        <taxon>Lachnospiraceae</taxon>
        <taxon>Anaerosporobacter</taxon>
    </lineage>
</organism>
<dbReference type="OrthoDB" id="9790390at2"/>
<dbReference type="NCBIfam" id="TIGR01068">
    <property type="entry name" value="thioredoxin"/>
    <property type="match status" value="1"/>
</dbReference>
<gene>
    <name evidence="12" type="ORF">SAMN02746066_01968</name>
</gene>
<evidence type="ECO:0000256" key="10">
    <source>
        <dbReference type="PIRSR" id="PIRSR000077-4"/>
    </source>
</evidence>
<sequence>MAFIFTDENFEQEALKSEQLVVVDFYADWCGPCKMMAPVVEELAEGYNGQVKIGKLNVDNSPATAANYKVMTIPTIVFIKNGNVVESIVGVVSKAQLEEKIKTNM</sequence>
<keyword evidence="5 10" id="KW-1015">Disulfide bond</keyword>
<evidence type="ECO:0000313" key="12">
    <source>
        <dbReference type="EMBL" id="SHM44561.1"/>
    </source>
</evidence>
<feature type="disulfide bond" description="Redox-active" evidence="10">
    <location>
        <begin position="30"/>
        <end position="33"/>
    </location>
</feature>
<dbReference type="Gene3D" id="3.40.30.10">
    <property type="entry name" value="Glutaredoxin"/>
    <property type="match status" value="1"/>
</dbReference>